<proteinExistence type="predicted"/>
<protein>
    <submittedName>
        <fullName evidence="1">Uncharacterized protein</fullName>
    </submittedName>
</protein>
<gene>
    <name evidence="1" type="ORF">GCM10023196_021050</name>
</gene>
<dbReference type="InterPro" id="IPR045994">
    <property type="entry name" value="DurN"/>
</dbReference>
<name>A0ABP8U7K6_9ACTN</name>
<keyword evidence="2" id="KW-1185">Reference proteome</keyword>
<accession>A0ABP8U7K6</accession>
<organism evidence="1 2">
    <name type="scientific">Actinoallomurus vinaceus</name>
    <dbReference type="NCBI Taxonomy" id="1080074"/>
    <lineage>
        <taxon>Bacteria</taxon>
        <taxon>Bacillati</taxon>
        <taxon>Actinomycetota</taxon>
        <taxon>Actinomycetes</taxon>
        <taxon>Streptosporangiales</taxon>
        <taxon>Thermomonosporaceae</taxon>
        <taxon>Actinoallomurus</taxon>
    </lineage>
</organism>
<reference evidence="2" key="1">
    <citation type="journal article" date="2019" name="Int. J. Syst. Evol. Microbiol.">
        <title>The Global Catalogue of Microorganisms (GCM) 10K type strain sequencing project: providing services to taxonomists for standard genome sequencing and annotation.</title>
        <authorList>
            <consortium name="The Broad Institute Genomics Platform"/>
            <consortium name="The Broad Institute Genome Sequencing Center for Infectious Disease"/>
            <person name="Wu L."/>
            <person name="Ma J."/>
        </authorList>
    </citation>
    <scope>NUCLEOTIDE SEQUENCE [LARGE SCALE GENOMIC DNA]</scope>
    <source>
        <strain evidence="2">JCM 17939</strain>
    </source>
</reference>
<evidence type="ECO:0000313" key="2">
    <source>
        <dbReference type="Proteomes" id="UP001501442"/>
    </source>
</evidence>
<dbReference type="EMBL" id="BAABHK010000002">
    <property type="protein sequence ID" value="GAA4623724.1"/>
    <property type="molecule type" value="Genomic_DNA"/>
</dbReference>
<comment type="caution">
    <text evidence="1">The sequence shown here is derived from an EMBL/GenBank/DDBJ whole genome shotgun (WGS) entry which is preliminary data.</text>
</comment>
<evidence type="ECO:0000313" key="1">
    <source>
        <dbReference type="EMBL" id="GAA4623724.1"/>
    </source>
</evidence>
<dbReference type="Pfam" id="PF19375">
    <property type="entry name" value="DurN"/>
    <property type="match status" value="1"/>
</dbReference>
<sequence length="117" mass="12870">MSAKGPTIYPGVDIIRRIQGLVILCSLLPPDGKLREAIELALSLHEEPILSRVTPMEDLHPHAVKAWLEALWASEGVGPEVKELVDWQNNTDNMAAAIQELTNVERQIGVKLTAEKA</sequence>
<dbReference type="Proteomes" id="UP001501442">
    <property type="component" value="Unassembled WGS sequence"/>
</dbReference>